<dbReference type="InterPro" id="IPR005467">
    <property type="entry name" value="His_kinase_dom"/>
</dbReference>
<evidence type="ECO:0000313" key="13">
    <source>
        <dbReference type="Proteomes" id="UP001519273"/>
    </source>
</evidence>
<keyword evidence="9" id="KW-1133">Transmembrane helix</keyword>
<evidence type="ECO:0000256" key="9">
    <source>
        <dbReference type="SAM" id="Phobius"/>
    </source>
</evidence>
<keyword evidence="7" id="KW-0067">ATP-binding</keyword>
<keyword evidence="5" id="KW-0547">Nucleotide-binding</keyword>
<keyword evidence="4" id="KW-0808">Transferase</keyword>
<feature type="transmembrane region" description="Helical" evidence="9">
    <location>
        <begin position="273"/>
        <end position="291"/>
    </location>
</feature>
<evidence type="ECO:0000256" key="6">
    <source>
        <dbReference type="ARBA" id="ARBA00022777"/>
    </source>
</evidence>
<evidence type="ECO:0000256" key="3">
    <source>
        <dbReference type="ARBA" id="ARBA00022553"/>
    </source>
</evidence>
<evidence type="ECO:0000256" key="5">
    <source>
        <dbReference type="ARBA" id="ARBA00022741"/>
    </source>
</evidence>
<evidence type="ECO:0000256" key="4">
    <source>
        <dbReference type="ARBA" id="ARBA00022679"/>
    </source>
</evidence>
<evidence type="ECO:0000259" key="11">
    <source>
        <dbReference type="PROSITE" id="PS50109"/>
    </source>
</evidence>
<evidence type="ECO:0000256" key="1">
    <source>
        <dbReference type="ARBA" id="ARBA00000085"/>
    </source>
</evidence>
<proteinExistence type="predicted"/>
<dbReference type="PROSITE" id="PS50109">
    <property type="entry name" value="HIS_KIN"/>
    <property type="match status" value="1"/>
</dbReference>
<feature type="transmembrane region" description="Helical" evidence="9">
    <location>
        <begin position="235"/>
        <end position="253"/>
    </location>
</feature>
<keyword evidence="9" id="KW-0472">Membrane</keyword>
<organism evidence="12 13">
    <name type="scientific">Paenibacillus sediminis</name>
    <dbReference type="NCBI Taxonomy" id="664909"/>
    <lineage>
        <taxon>Bacteria</taxon>
        <taxon>Bacillati</taxon>
        <taxon>Bacillota</taxon>
        <taxon>Bacilli</taxon>
        <taxon>Bacillales</taxon>
        <taxon>Paenibacillaceae</taxon>
        <taxon>Paenibacillus</taxon>
    </lineage>
</organism>
<keyword evidence="9" id="KW-0812">Transmembrane</keyword>
<keyword evidence="6 12" id="KW-0418">Kinase</keyword>
<dbReference type="RefSeq" id="WP_209849602.1">
    <property type="nucleotide sequence ID" value="NZ_CBCRVE010000005.1"/>
</dbReference>
<dbReference type="InterPro" id="IPR003661">
    <property type="entry name" value="HisK_dim/P_dom"/>
</dbReference>
<dbReference type="Pfam" id="PF02518">
    <property type="entry name" value="HATPase_c"/>
    <property type="match status" value="1"/>
</dbReference>
<keyword evidence="13" id="KW-1185">Reference proteome</keyword>
<comment type="catalytic activity">
    <reaction evidence="1">
        <text>ATP + protein L-histidine = ADP + protein N-phospho-L-histidine.</text>
        <dbReference type="EC" id="2.7.13.3"/>
    </reaction>
</comment>
<dbReference type="CDD" id="cd00082">
    <property type="entry name" value="HisKA"/>
    <property type="match status" value="1"/>
</dbReference>
<feature type="transmembrane region" description="Helical" evidence="9">
    <location>
        <begin position="297"/>
        <end position="321"/>
    </location>
</feature>
<dbReference type="EMBL" id="JAGGKP010000005">
    <property type="protein sequence ID" value="MBP1937346.1"/>
    <property type="molecule type" value="Genomic_DNA"/>
</dbReference>
<feature type="signal peptide" evidence="10">
    <location>
        <begin position="1"/>
        <end position="26"/>
    </location>
</feature>
<dbReference type="PANTHER" id="PTHR43065:SF46">
    <property type="entry name" value="C4-DICARBOXYLATE TRANSPORT SENSOR PROTEIN DCTB"/>
    <property type="match status" value="1"/>
</dbReference>
<feature type="chain" id="PRO_5046738836" description="histidine kinase" evidence="10">
    <location>
        <begin position="27"/>
        <end position="629"/>
    </location>
</feature>
<feature type="transmembrane region" description="Helical" evidence="9">
    <location>
        <begin position="208"/>
        <end position="229"/>
    </location>
</feature>
<dbReference type="SUPFAM" id="SSF55874">
    <property type="entry name" value="ATPase domain of HSP90 chaperone/DNA topoisomerase II/histidine kinase"/>
    <property type="match status" value="1"/>
</dbReference>
<evidence type="ECO:0000256" key="7">
    <source>
        <dbReference type="ARBA" id="ARBA00022840"/>
    </source>
</evidence>
<feature type="transmembrane region" description="Helical" evidence="9">
    <location>
        <begin position="333"/>
        <end position="356"/>
    </location>
</feature>
<feature type="transmembrane region" description="Helical" evidence="9">
    <location>
        <begin position="176"/>
        <end position="196"/>
    </location>
</feature>
<protein>
    <recommendedName>
        <fullName evidence="2">histidine kinase</fullName>
        <ecNumber evidence="2">2.7.13.3</ecNumber>
    </recommendedName>
</protein>
<name>A0ABS4H4F1_9BACL</name>
<evidence type="ECO:0000313" key="12">
    <source>
        <dbReference type="EMBL" id="MBP1937346.1"/>
    </source>
</evidence>
<dbReference type="PANTHER" id="PTHR43065">
    <property type="entry name" value="SENSOR HISTIDINE KINASE"/>
    <property type="match status" value="1"/>
</dbReference>
<dbReference type="SUPFAM" id="SSF47384">
    <property type="entry name" value="Homodimeric domain of signal transducing histidine kinase"/>
    <property type="match status" value="1"/>
</dbReference>
<dbReference type="SMART" id="SM00387">
    <property type="entry name" value="HATPase_c"/>
    <property type="match status" value="1"/>
</dbReference>
<dbReference type="InterPro" id="IPR036890">
    <property type="entry name" value="HATPase_C_sf"/>
</dbReference>
<dbReference type="PRINTS" id="PR00344">
    <property type="entry name" value="BCTRLSENSOR"/>
</dbReference>
<evidence type="ECO:0000256" key="8">
    <source>
        <dbReference type="ARBA" id="ARBA00023012"/>
    </source>
</evidence>
<dbReference type="EC" id="2.7.13.3" evidence="2"/>
<dbReference type="InterPro" id="IPR036097">
    <property type="entry name" value="HisK_dim/P_sf"/>
</dbReference>
<keyword evidence="10" id="KW-0732">Signal</keyword>
<feature type="domain" description="Histidine kinase" evidence="11">
    <location>
        <begin position="421"/>
        <end position="625"/>
    </location>
</feature>
<dbReference type="InterPro" id="IPR004358">
    <property type="entry name" value="Sig_transdc_His_kin-like_C"/>
</dbReference>
<accession>A0ABS4H4F1</accession>
<dbReference type="Pfam" id="PF00512">
    <property type="entry name" value="HisKA"/>
    <property type="match status" value="1"/>
</dbReference>
<dbReference type="InterPro" id="IPR003594">
    <property type="entry name" value="HATPase_dom"/>
</dbReference>
<dbReference type="SMART" id="SM00388">
    <property type="entry name" value="HisKA"/>
    <property type="match status" value="1"/>
</dbReference>
<dbReference type="Proteomes" id="UP001519273">
    <property type="component" value="Unassembled WGS sequence"/>
</dbReference>
<keyword evidence="3" id="KW-0597">Phosphoprotein</keyword>
<dbReference type="Gene3D" id="3.30.565.10">
    <property type="entry name" value="Histidine kinase-like ATPase, C-terminal domain"/>
    <property type="match status" value="1"/>
</dbReference>
<keyword evidence="8" id="KW-0902">Two-component regulatory system</keyword>
<comment type="caution">
    <text evidence="12">The sequence shown here is derived from an EMBL/GenBank/DDBJ whole genome shotgun (WGS) entry which is preliminary data.</text>
</comment>
<reference evidence="12 13" key="1">
    <citation type="submission" date="2021-03" db="EMBL/GenBank/DDBJ databases">
        <title>Genomic Encyclopedia of Type Strains, Phase IV (KMG-IV): sequencing the most valuable type-strain genomes for metagenomic binning, comparative biology and taxonomic classification.</title>
        <authorList>
            <person name="Goeker M."/>
        </authorList>
    </citation>
    <scope>NUCLEOTIDE SEQUENCE [LARGE SCALE GENOMIC DNA]</scope>
    <source>
        <strain evidence="12 13">DSM 23491</strain>
    </source>
</reference>
<gene>
    <name evidence="12" type="ORF">J2Z20_002241</name>
</gene>
<dbReference type="GO" id="GO:0016301">
    <property type="term" value="F:kinase activity"/>
    <property type="evidence" value="ECO:0007669"/>
    <property type="project" value="UniProtKB-KW"/>
</dbReference>
<evidence type="ECO:0000256" key="2">
    <source>
        <dbReference type="ARBA" id="ARBA00012438"/>
    </source>
</evidence>
<dbReference type="Gene3D" id="1.10.287.130">
    <property type="match status" value="1"/>
</dbReference>
<sequence>MEFVPKYTALFSILSFLFFMFNPSEAHGETKINSVSITQWQIKWEDNNDKVLPSSERWINSNIDSSAPEKPKDTESLWVKVVLPSMHWNRTAVYFEKVYAQHLTIYMGNKKLYDSERGYGNDIHRVLIPLDSRDTHKELYLKIQTTSDRIGLQSVIRMGDYNELLPMFVSRDLGDIILGSGFLFIALIMFVCSIFLKKTQMAGWNALNVIILSLGLIIITYSPFVSTFYGEYGNVLISLFDLSLFILLPALTIFFEKIFGEGPYSIISKSRKLLVGFSIMCTLFLIVNHLTDLQYSNAYYFVSVTLLGIVFILQLFVIVGLSVMYAIQGNKDALILSIGFAVFGLIVIIEMIWFYIRAGHYDFFLFKWGIVCFIVTPIIILGRNFARDHDRVVKYTRELELYNNEIQRSEKMEMISGLAASVAHEVRNPLQVTRGFLQLLSNRTDDKERDYLLLAVAELDRASHIITDFLTFAKPQLEDIKVLHLSEEIKHIVGVLKPLANLQGGEIIVDIPNNLYILGNSSKFKQALINMIKNSIEALDGPGQVHVWAYMSVDRVFIHIKDNGEGMEPEVLSRLGQPYFSNKTKGTGLGLMVTFRIIEVMEGNIKFKSKKGEGTEAIISFPLVYGNKN</sequence>
<evidence type="ECO:0000256" key="10">
    <source>
        <dbReference type="SAM" id="SignalP"/>
    </source>
</evidence>
<feature type="transmembrane region" description="Helical" evidence="9">
    <location>
        <begin position="368"/>
        <end position="386"/>
    </location>
</feature>